<feature type="transmembrane region" description="Helical" evidence="1">
    <location>
        <begin position="65"/>
        <end position="86"/>
    </location>
</feature>
<evidence type="ECO:0000256" key="1">
    <source>
        <dbReference type="SAM" id="Phobius"/>
    </source>
</evidence>
<geneLocation type="plasmid" evidence="2 3">
    <name>unnamed</name>
</geneLocation>
<dbReference type="Proteomes" id="UP001234798">
    <property type="component" value="Plasmid unnamed"/>
</dbReference>
<gene>
    <name evidence="2" type="ORF">RAS12_30750</name>
</gene>
<dbReference type="EMBL" id="CP132977">
    <property type="protein sequence ID" value="WMD24014.1"/>
    <property type="molecule type" value="Genomic_DNA"/>
</dbReference>
<keyword evidence="1" id="KW-0472">Membrane</keyword>
<sequence>MESSQQEAYMLFKEKVRADRAAWWREVRLTYLAGVALFVVFLGVLALVAWLAIPNSTTRFHFSSLYVVVPMVAMLGAIPPALMLTGKMPSEHGEMMNEVLGEIGALAGAQREIPDSPTR</sequence>
<evidence type="ECO:0000313" key="3">
    <source>
        <dbReference type="Proteomes" id="UP001234798"/>
    </source>
</evidence>
<evidence type="ECO:0000313" key="2">
    <source>
        <dbReference type="EMBL" id="WMD24014.1"/>
    </source>
</evidence>
<organism evidence="2 3">
    <name type="scientific">Achromobacter seleniivolatilans</name>
    <dbReference type="NCBI Taxonomy" id="3047478"/>
    <lineage>
        <taxon>Bacteria</taxon>
        <taxon>Pseudomonadati</taxon>
        <taxon>Pseudomonadota</taxon>
        <taxon>Betaproteobacteria</taxon>
        <taxon>Burkholderiales</taxon>
        <taxon>Alcaligenaceae</taxon>
        <taxon>Achromobacter</taxon>
    </lineage>
</organism>
<proteinExistence type="predicted"/>
<protein>
    <submittedName>
        <fullName evidence="2">Uncharacterized protein</fullName>
    </submittedName>
</protein>
<accession>A0ABY9MAP3</accession>
<feature type="transmembrane region" description="Helical" evidence="1">
    <location>
        <begin position="29"/>
        <end position="53"/>
    </location>
</feature>
<keyword evidence="1" id="KW-1133">Transmembrane helix</keyword>
<name>A0ABY9MAP3_9BURK</name>
<keyword evidence="2" id="KW-0614">Plasmid</keyword>
<keyword evidence="1" id="KW-0812">Transmembrane</keyword>
<keyword evidence="3" id="KW-1185">Reference proteome</keyword>
<reference evidence="2 3" key="1">
    <citation type="submission" date="2023-08" db="EMBL/GenBank/DDBJ databases">
        <title>Achromobacter seleniivolatilans sp. nov., isolated from seleniferous soil.</title>
        <authorList>
            <person name="Zhang S."/>
            <person name="Li K."/>
            <person name="Peng J."/>
            <person name="Zhao Q."/>
            <person name="Wang H."/>
            <person name="Guo Y."/>
        </authorList>
    </citation>
    <scope>NUCLEOTIDE SEQUENCE [LARGE SCALE GENOMIC DNA]</scope>
    <source>
        <strain evidence="2 3">R39</strain>
        <plasmid evidence="2 3">unnamed</plasmid>
    </source>
</reference>
<dbReference type="RefSeq" id="WP_306951998.1">
    <property type="nucleotide sequence ID" value="NZ_CP132977.1"/>
</dbReference>